<sequence length="106" mass="11540">MKTCTFINRELTELELNALWHAATGHPLAAGHAVQPCTLILAGHDAIFKLARCARLNGGDAAFSVQQAMRVTTPEYLNSEEVDSIIARVIRWKSGSQAPVCRPNVV</sequence>
<dbReference type="AlphaFoldDB" id="A0A0R1XG40"/>
<comment type="caution">
    <text evidence="1">The sequence shown here is derived from an EMBL/GenBank/DDBJ whole genome shotgun (WGS) entry which is preliminary data.</text>
</comment>
<gene>
    <name evidence="1" type="ORF">FC91_GL001155</name>
</gene>
<protein>
    <submittedName>
        <fullName evidence="1">Uncharacterized protein</fullName>
    </submittedName>
</protein>
<accession>A0A0R1XG40</accession>
<reference evidence="1 2" key="1">
    <citation type="journal article" date="2015" name="Genome Announc.">
        <title>Expanding the biotechnology potential of lactobacilli through comparative genomics of 213 strains and associated genera.</title>
        <authorList>
            <person name="Sun Z."/>
            <person name="Harris H.M."/>
            <person name="McCann A."/>
            <person name="Guo C."/>
            <person name="Argimon S."/>
            <person name="Zhang W."/>
            <person name="Yang X."/>
            <person name="Jeffery I.B."/>
            <person name="Cooney J.C."/>
            <person name="Kagawa T.F."/>
            <person name="Liu W."/>
            <person name="Song Y."/>
            <person name="Salvetti E."/>
            <person name="Wrobel A."/>
            <person name="Rasinkangas P."/>
            <person name="Parkhill J."/>
            <person name="Rea M.C."/>
            <person name="O'Sullivan O."/>
            <person name="Ritari J."/>
            <person name="Douillard F.P."/>
            <person name="Paul Ross R."/>
            <person name="Yang R."/>
            <person name="Briner A.E."/>
            <person name="Felis G.E."/>
            <person name="de Vos W.M."/>
            <person name="Barrangou R."/>
            <person name="Klaenhammer T.R."/>
            <person name="Caufield P.W."/>
            <person name="Cui Y."/>
            <person name="Zhang H."/>
            <person name="O'Toole P.W."/>
        </authorList>
    </citation>
    <scope>NUCLEOTIDE SEQUENCE [LARGE SCALE GENOMIC DNA]</scope>
    <source>
        <strain evidence="1 2">DSM 16991</strain>
    </source>
</reference>
<dbReference type="PATRIC" id="fig|1122147.4.peg.1193"/>
<organism evidence="1 2">
    <name type="scientific">Schleiferilactobacillus harbinensis DSM 16991</name>
    <dbReference type="NCBI Taxonomy" id="1122147"/>
    <lineage>
        <taxon>Bacteria</taxon>
        <taxon>Bacillati</taxon>
        <taxon>Bacillota</taxon>
        <taxon>Bacilli</taxon>
        <taxon>Lactobacillales</taxon>
        <taxon>Lactobacillaceae</taxon>
        <taxon>Schleiferilactobacillus</taxon>
    </lineage>
</organism>
<dbReference type="EMBL" id="AZFW01000020">
    <property type="protein sequence ID" value="KRM28992.1"/>
    <property type="molecule type" value="Genomic_DNA"/>
</dbReference>
<proteinExistence type="predicted"/>
<evidence type="ECO:0000313" key="2">
    <source>
        <dbReference type="Proteomes" id="UP000050949"/>
    </source>
</evidence>
<evidence type="ECO:0000313" key="1">
    <source>
        <dbReference type="EMBL" id="KRM28992.1"/>
    </source>
</evidence>
<dbReference type="Proteomes" id="UP000050949">
    <property type="component" value="Unassembled WGS sequence"/>
</dbReference>
<name>A0A0R1XG40_9LACO</name>
<dbReference type="RefSeq" id="WP_027827813.1">
    <property type="nucleotide sequence ID" value="NZ_AUEH01000007.1"/>
</dbReference>